<keyword evidence="2 7" id="KW-0813">Transport</keyword>
<comment type="similarity">
    <text evidence="7">Belongs to the binding-protein-dependent transport system permease family.</text>
</comment>
<feature type="transmembrane region" description="Helical" evidence="7">
    <location>
        <begin position="265"/>
        <end position="287"/>
    </location>
</feature>
<proteinExistence type="inferred from homology"/>
<dbReference type="CDD" id="cd06261">
    <property type="entry name" value="TM_PBP2"/>
    <property type="match status" value="1"/>
</dbReference>
<feature type="transmembrane region" description="Helical" evidence="7">
    <location>
        <begin position="23"/>
        <end position="43"/>
    </location>
</feature>
<dbReference type="Pfam" id="PF19300">
    <property type="entry name" value="BPD_transp_1_N"/>
    <property type="match status" value="1"/>
</dbReference>
<keyword evidence="4 7" id="KW-0812">Transmembrane</keyword>
<accession>A0A4R2JAJ1</accession>
<feature type="transmembrane region" description="Helical" evidence="7">
    <location>
        <begin position="307"/>
        <end position="333"/>
    </location>
</feature>
<evidence type="ECO:0000256" key="7">
    <source>
        <dbReference type="RuleBase" id="RU363032"/>
    </source>
</evidence>
<dbReference type="Gene3D" id="1.10.3720.10">
    <property type="entry name" value="MetI-like"/>
    <property type="match status" value="1"/>
</dbReference>
<dbReference type="GO" id="GO:0055085">
    <property type="term" value="P:transmembrane transport"/>
    <property type="evidence" value="ECO:0007669"/>
    <property type="project" value="InterPro"/>
</dbReference>
<feature type="transmembrane region" description="Helical" evidence="7">
    <location>
        <begin position="203"/>
        <end position="223"/>
    </location>
</feature>
<evidence type="ECO:0000256" key="6">
    <source>
        <dbReference type="ARBA" id="ARBA00023136"/>
    </source>
</evidence>
<evidence type="ECO:0000313" key="10">
    <source>
        <dbReference type="Proteomes" id="UP000295680"/>
    </source>
</evidence>
<evidence type="ECO:0000256" key="5">
    <source>
        <dbReference type="ARBA" id="ARBA00022989"/>
    </source>
</evidence>
<keyword evidence="3" id="KW-1003">Cell membrane</keyword>
<comment type="subcellular location">
    <subcellularLocation>
        <location evidence="1 7">Cell membrane</location>
        <topology evidence="1 7">Multi-pass membrane protein</topology>
    </subcellularLocation>
</comment>
<evidence type="ECO:0000256" key="3">
    <source>
        <dbReference type="ARBA" id="ARBA00022475"/>
    </source>
</evidence>
<dbReference type="PROSITE" id="PS50928">
    <property type="entry name" value="ABC_TM1"/>
    <property type="match status" value="1"/>
</dbReference>
<dbReference type="PANTHER" id="PTHR43163">
    <property type="entry name" value="DIPEPTIDE TRANSPORT SYSTEM PERMEASE PROTEIN DPPB-RELATED"/>
    <property type="match status" value="1"/>
</dbReference>
<feature type="transmembrane region" description="Helical" evidence="7">
    <location>
        <begin position="160"/>
        <end position="183"/>
    </location>
</feature>
<comment type="caution">
    <text evidence="9">The sequence shown here is derived from an EMBL/GenBank/DDBJ whole genome shotgun (WGS) entry which is preliminary data.</text>
</comment>
<keyword evidence="5 7" id="KW-1133">Transmembrane helix</keyword>
<dbReference type="InterPro" id="IPR000515">
    <property type="entry name" value="MetI-like"/>
</dbReference>
<dbReference type="Proteomes" id="UP000295680">
    <property type="component" value="Unassembled WGS sequence"/>
</dbReference>
<keyword evidence="6 7" id="KW-0472">Membrane</keyword>
<evidence type="ECO:0000259" key="8">
    <source>
        <dbReference type="PROSITE" id="PS50928"/>
    </source>
</evidence>
<dbReference type="SUPFAM" id="SSF161098">
    <property type="entry name" value="MetI-like"/>
    <property type="match status" value="1"/>
</dbReference>
<dbReference type="AlphaFoldDB" id="A0A4R2JAJ1"/>
<organism evidence="9 10">
    <name type="scientific">Actinocrispum wychmicini</name>
    <dbReference type="NCBI Taxonomy" id="1213861"/>
    <lineage>
        <taxon>Bacteria</taxon>
        <taxon>Bacillati</taxon>
        <taxon>Actinomycetota</taxon>
        <taxon>Actinomycetes</taxon>
        <taxon>Pseudonocardiales</taxon>
        <taxon>Pseudonocardiaceae</taxon>
        <taxon>Actinocrispum</taxon>
    </lineage>
</organism>
<dbReference type="PANTHER" id="PTHR43163:SF6">
    <property type="entry name" value="DIPEPTIDE TRANSPORT SYSTEM PERMEASE PROTEIN DPPB-RELATED"/>
    <property type="match status" value="1"/>
</dbReference>
<keyword evidence="10" id="KW-1185">Reference proteome</keyword>
<dbReference type="InterPro" id="IPR045621">
    <property type="entry name" value="BPD_transp_1_N"/>
</dbReference>
<evidence type="ECO:0000256" key="4">
    <source>
        <dbReference type="ARBA" id="ARBA00022692"/>
    </source>
</evidence>
<gene>
    <name evidence="9" type="ORF">EV192_110316</name>
</gene>
<evidence type="ECO:0000256" key="2">
    <source>
        <dbReference type="ARBA" id="ARBA00022448"/>
    </source>
</evidence>
<evidence type="ECO:0000256" key="1">
    <source>
        <dbReference type="ARBA" id="ARBA00004651"/>
    </source>
</evidence>
<dbReference type="GO" id="GO:0005886">
    <property type="term" value="C:plasma membrane"/>
    <property type="evidence" value="ECO:0007669"/>
    <property type="project" value="UniProtKB-SubCell"/>
</dbReference>
<dbReference type="Pfam" id="PF00528">
    <property type="entry name" value="BPD_transp_1"/>
    <property type="match status" value="1"/>
</dbReference>
<sequence length="341" mass="36680">MAARPAHPWEKTLPMLAFLVRRVLGGIVILAIISLITFLLFFAVPGSDVAALSCGKTCTPENMALIRRGLGLDKPVIVQYLVFMGGIFATRTIGDNVCTAPCLGYSFVNHQPVLQTVLDRLPVTLSLAIGAVVLFIIFGVGLGMLAALRKGKLADKIAMTFALIGGSMQIFVLAPFFLYIFVYTTGLLPQPRYVSFFDSPGDWFIGMLLPWLCLAIIYIAYYARLTRSSMVDVLNEDFIRTVRAKGLGTGQIYVKHAFRGAMSPVVTILGLDIAGLFAGAIITEQSFGLVGVGQLAVNSVNNSDLPMMMGVVLLAATAVVLANIIVDVIYAVIDPRIKVSA</sequence>
<feature type="domain" description="ABC transmembrane type-1" evidence="8">
    <location>
        <begin position="121"/>
        <end position="330"/>
    </location>
</feature>
<protein>
    <submittedName>
        <fullName evidence="9">Peptide/nickel transport system permease protein</fullName>
    </submittedName>
</protein>
<reference evidence="9 10" key="1">
    <citation type="submission" date="2019-03" db="EMBL/GenBank/DDBJ databases">
        <title>Genomic Encyclopedia of Type Strains, Phase IV (KMG-IV): sequencing the most valuable type-strain genomes for metagenomic binning, comparative biology and taxonomic classification.</title>
        <authorList>
            <person name="Goeker M."/>
        </authorList>
    </citation>
    <scope>NUCLEOTIDE SEQUENCE [LARGE SCALE GENOMIC DNA]</scope>
    <source>
        <strain evidence="9 10">DSM 45934</strain>
    </source>
</reference>
<evidence type="ECO:0000313" key="9">
    <source>
        <dbReference type="EMBL" id="TCO53726.1"/>
    </source>
</evidence>
<feature type="transmembrane region" description="Helical" evidence="7">
    <location>
        <begin position="125"/>
        <end position="148"/>
    </location>
</feature>
<name>A0A4R2JAJ1_9PSEU</name>
<dbReference type="EMBL" id="SLWS01000010">
    <property type="protein sequence ID" value="TCO53726.1"/>
    <property type="molecule type" value="Genomic_DNA"/>
</dbReference>
<dbReference type="InterPro" id="IPR035906">
    <property type="entry name" value="MetI-like_sf"/>
</dbReference>